<dbReference type="Gene3D" id="3.40.710.10">
    <property type="entry name" value="DD-peptidase/beta-lactamase superfamily"/>
    <property type="match status" value="1"/>
</dbReference>
<dbReference type="InterPro" id="IPR001466">
    <property type="entry name" value="Beta-lactam-related"/>
</dbReference>
<dbReference type="AlphaFoldDB" id="A0A1G9YBI7"/>
<dbReference type="Proteomes" id="UP000199309">
    <property type="component" value="Unassembled WGS sequence"/>
</dbReference>
<dbReference type="Pfam" id="PF00144">
    <property type="entry name" value="Beta-lactamase"/>
    <property type="match status" value="1"/>
</dbReference>
<keyword evidence="3" id="KW-1185">Reference proteome</keyword>
<dbReference type="InterPro" id="IPR050491">
    <property type="entry name" value="AmpC-like"/>
</dbReference>
<feature type="domain" description="Beta-lactamase-related" evidence="1">
    <location>
        <begin position="29"/>
        <end position="410"/>
    </location>
</feature>
<sequence>MNKRRILTMEQIRELDRELEALIGNTGVGVPGLAVVIYKNGEQVYEKFLGRRYIDSVKPQFDLPITKDSRFRVASVSKQFTALTILQLAEAGKLSLDEDICEYLGFNLRHPRYPEQPITIRMLLSHMSSLCDGGIYSIPPEEDIIEFFMPEGLYYRGGEHFSAIGRPGTYFHYCNLNYGLLGTIIEVVTGVRFDIYQRTHILKELDIFGSYNIGDFDTEDMKKLGTIYQKQKEGKWDENGPWYPQIDDYRGIVQPEHIVRICNPDQRQNDDFYNIAGYVPGTNGTVFSPQGGLRISAQELTNLLDMYLHGGVYQGNRIVTETMLEEMFSCQWYYDRQCFNGDTCGGTLETYGLGVYHMLSNSTSRPVSDRCIDLAGHTGEAYGLLSAIMMFPGTGNGFLYIMNGEAIDEEDIRAKGIYSGNYRWEERMMTAIIRNAF</sequence>
<dbReference type="InterPro" id="IPR023650">
    <property type="entry name" value="Beta-lactam_class-A_AS"/>
</dbReference>
<protein>
    <submittedName>
        <fullName evidence="2">CubicO group peptidase, beta-lactamase class C family</fullName>
    </submittedName>
</protein>
<dbReference type="RefSeq" id="WP_245675134.1">
    <property type="nucleotide sequence ID" value="NZ_FNHQ01000022.1"/>
</dbReference>
<name>A0A1G9YBI7_9FIRM</name>
<dbReference type="PANTHER" id="PTHR46825">
    <property type="entry name" value="D-ALANYL-D-ALANINE-CARBOXYPEPTIDASE/ENDOPEPTIDASE AMPH"/>
    <property type="match status" value="1"/>
</dbReference>
<evidence type="ECO:0000313" key="3">
    <source>
        <dbReference type="Proteomes" id="UP000199309"/>
    </source>
</evidence>
<evidence type="ECO:0000313" key="2">
    <source>
        <dbReference type="EMBL" id="SDN06458.1"/>
    </source>
</evidence>
<reference evidence="2 3" key="1">
    <citation type="submission" date="2016-10" db="EMBL/GenBank/DDBJ databases">
        <authorList>
            <person name="de Groot N.N."/>
        </authorList>
    </citation>
    <scope>NUCLEOTIDE SEQUENCE [LARGE SCALE GENOMIC DNA]</scope>
    <source>
        <strain evidence="2 3">DSM 16981</strain>
    </source>
</reference>
<dbReference type="STRING" id="349095.SAMN05660299_02032"/>
<accession>A0A1G9YBI7</accession>
<evidence type="ECO:0000259" key="1">
    <source>
        <dbReference type="Pfam" id="PF00144"/>
    </source>
</evidence>
<dbReference type="PROSITE" id="PS00146">
    <property type="entry name" value="BETA_LACTAMASE_A"/>
    <property type="match status" value="1"/>
</dbReference>
<dbReference type="PANTHER" id="PTHR46825:SF9">
    <property type="entry name" value="BETA-LACTAMASE-RELATED DOMAIN-CONTAINING PROTEIN"/>
    <property type="match status" value="1"/>
</dbReference>
<organism evidence="2 3">
    <name type="scientific">Megasphaera paucivorans</name>
    <dbReference type="NCBI Taxonomy" id="349095"/>
    <lineage>
        <taxon>Bacteria</taxon>
        <taxon>Bacillati</taxon>
        <taxon>Bacillota</taxon>
        <taxon>Negativicutes</taxon>
        <taxon>Veillonellales</taxon>
        <taxon>Veillonellaceae</taxon>
        <taxon>Megasphaera</taxon>
    </lineage>
</organism>
<proteinExistence type="predicted"/>
<gene>
    <name evidence="2" type="ORF">SAMN05660299_02032</name>
</gene>
<dbReference type="InterPro" id="IPR012338">
    <property type="entry name" value="Beta-lactam/transpept-like"/>
</dbReference>
<dbReference type="SUPFAM" id="SSF56601">
    <property type="entry name" value="beta-lactamase/transpeptidase-like"/>
    <property type="match status" value="1"/>
</dbReference>
<dbReference type="EMBL" id="FNHQ01000022">
    <property type="protein sequence ID" value="SDN06458.1"/>
    <property type="molecule type" value="Genomic_DNA"/>
</dbReference>